<organism evidence="10 11">
    <name type="scientific">Dreissena polymorpha</name>
    <name type="common">Zebra mussel</name>
    <name type="synonym">Mytilus polymorpha</name>
    <dbReference type="NCBI Taxonomy" id="45954"/>
    <lineage>
        <taxon>Eukaryota</taxon>
        <taxon>Metazoa</taxon>
        <taxon>Spiralia</taxon>
        <taxon>Lophotrochozoa</taxon>
        <taxon>Mollusca</taxon>
        <taxon>Bivalvia</taxon>
        <taxon>Autobranchia</taxon>
        <taxon>Heteroconchia</taxon>
        <taxon>Euheterodonta</taxon>
        <taxon>Imparidentia</taxon>
        <taxon>Neoheterodontei</taxon>
        <taxon>Myida</taxon>
        <taxon>Dreissenoidea</taxon>
        <taxon>Dreissenidae</taxon>
        <taxon>Dreissena</taxon>
    </lineage>
</organism>
<reference evidence="10" key="2">
    <citation type="submission" date="2020-11" db="EMBL/GenBank/DDBJ databases">
        <authorList>
            <person name="McCartney M.A."/>
            <person name="Auch B."/>
            <person name="Kono T."/>
            <person name="Mallez S."/>
            <person name="Becker A."/>
            <person name="Gohl D.M."/>
            <person name="Silverstein K.A.T."/>
            <person name="Koren S."/>
            <person name="Bechman K.B."/>
            <person name="Herman A."/>
            <person name="Abrahante J.E."/>
            <person name="Garbe J."/>
        </authorList>
    </citation>
    <scope>NUCLEOTIDE SEQUENCE</scope>
    <source>
        <strain evidence="10">Duluth1</strain>
        <tissue evidence="10">Whole animal</tissue>
    </source>
</reference>
<keyword evidence="11" id="KW-1185">Reference proteome</keyword>
<dbReference type="SUPFAM" id="SSF81321">
    <property type="entry name" value="Family A G protein-coupled receptor-like"/>
    <property type="match status" value="1"/>
</dbReference>
<protein>
    <recommendedName>
        <fullName evidence="9">G-protein coupled receptors family 1 profile domain-containing protein</fullName>
    </recommendedName>
</protein>
<accession>A0A9D4H1N0</accession>
<feature type="transmembrane region" description="Helical" evidence="8">
    <location>
        <begin position="157"/>
        <end position="178"/>
    </location>
</feature>
<feature type="transmembrane region" description="Helical" evidence="8">
    <location>
        <begin position="77"/>
        <end position="95"/>
    </location>
</feature>
<dbReference type="PROSITE" id="PS50262">
    <property type="entry name" value="G_PROTEIN_RECEP_F1_2"/>
    <property type="match status" value="1"/>
</dbReference>
<keyword evidence="7" id="KW-0807">Transducer</keyword>
<dbReference type="InterPro" id="IPR000276">
    <property type="entry name" value="GPCR_Rhodpsn"/>
</dbReference>
<comment type="subcellular location">
    <subcellularLocation>
        <location evidence="1">Membrane</location>
        <topology evidence="1">Multi-pass membrane protein</topology>
    </subcellularLocation>
</comment>
<feature type="transmembrane region" description="Helical" evidence="8">
    <location>
        <begin position="274"/>
        <end position="302"/>
    </location>
</feature>
<dbReference type="PANTHER" id="PTHR45695">
    <property type="entry name" value="LEUCOKININ RECEPTOR-RELATED"/>
    <property type="match status" value="1"/>
</dbReference>
<feature type="transmembrane region" description="Helical" evidence="8">
    <location>
        <begin position="314"/>
        <end position="333"/>
    </location>
</feature>
<sequence>MKMDQREVLHSDNSTYMFDNTSGIEGNHTSDRSSFWDSESLGKIAPVVLVMGAALIGNLVLLVSLLCKHQKRKRIDVFIASLAIADLSVALITMPSELVEAVFKQWVFGAFMCKLVLYLQAVTLSSTTFILTAMSIDSYQIIVKPLKSLSQRPNIKAKVAAAWAMAFLMSIPQVFIFVQVQDYDDSHKETVHYCNSAGYSAEWQRKMYFTCQTFCILVLPTGIMLYCYTEISKSIWKRGVRTTDNEVVAPINTTMTTPRMSVRSDVVSASRRKVIIMTLTIIIAYVLCLTPYFIICLVRIYSDYSLDLKNSLKVSQTVFMLRSALNPILYGLFRIRLPRTVSLFCSCFKQHHYNRGDAFSHKKIKKEKTNVKPQIIYFRRDRLKKKDSVLIAKYAAKEEINFKQWAKETVSYRPQRVAHST</sequence>
<keyword evidence="6" id="KW-0675">Receptor</keyword>
<name>A0A9D4H1N0_DREPO</name>
<dbReference type="AlphaFoldDB" id="A0A9D4H1N0"/>
<evidence type="ECO:0000256" key="6">
    <source>
        <dbReference type="ARBA" id="ARBA00023170"/>
    </source>
</evidence>
<feature type="transmembrane region" description="Helical" evidence="8">
    <location>
        <begin position="44"/>
        <end position="65"/>
    </location>
</feature>
<evidence type="ECO:0000313" key="11">
    <source>
        <dbReference type="Proteomes" id="UP000828390"/>
    </source>
</evidence>
<dbReference type="GO" id="GO:0004930">
    <property type="term" value="F:G protein-coupled receptor activity"/>
    <property type="evidence" value="ECO:0007669"/>
    <property type="project" value="UniProtKB-KW"/>
</dbReference>
<comment type="caution">
    <text evidence="10">The sequence shown here is derived from an EMBL/GenBank/DDBJ whole genome shotgun (WGS) entry which is preliminary data.</text>
</comment>
<dbReference type="Pfam" id="PF00001">
    <property type="entry name" value="7tm_1"/>
    <property type="match status" value="1"/>
</dbReference>
<evidence type="ECO:0000259" key="9">
    <source>
        <dbReference type="PROSITE" id="PS50262"/>
    </source>
</evidence>
<dbReference type="GO" id="GO:0005886">
    <property type="term" value="C:plasma membrane"/>
    <property type="evidence" value="ECO:0007669"/>
    <property type="project" value="TreeGrafter"/>
</dbReference>
<feature type="transmembrane region" description="Helical" evidence="8">
    <location>
        <begin position="207"/>
        <end position="228"/>
    </location>
</feature>
<feature type="domain" description="G-protein coupled receptors family 1 profile" evidence="9">
    <location>
        <begin position="57"/>
        <end position="330"/>
    </location>
</feature>
<keyword evidence="2 8" id="KW-0812">Transmembrane</keyword>
<dbReference type="PANTHER" id="PTHR45695:SF22">
    <property type="entry name" value="G-PROTEIN COUPLED RECEPTORS FAMILY 1 PROFILE DOMAIN-CONTAINING PROTEIN"/>
    <property type="match status" value="1"/>
</dbReference>
<dbReference type="Gene3D" id="1.20.1070.10">
    <property type="entry name" value="Rhodopsin 7-helix transmembrane proteins"/>
    <property type="match status" value="1"/>
</dbReference>
<gene>
    <name evidence="10" type="ORF">DPMN_127658</name>
</gene>
<keyword evidence="4" id="KW-0297">G-protein coupled receptor</keyword>
<reference evidence="10" key="1">
    <citation type="journal article" date="2019" name="bioRxiv">
        <title>The Genome of the Zebra Mussel, Dreissena polymorpha: A Resource for Invasive Species Research.</title>
        <authorList>
            <person name="McCartney M.A."/>
            <person name="Auch B."/>
            <person name="Kono T."/>
            <person name="Mallez S."/>
            <person name="Zhang Y."/>
            <person name="Obille A."/>
            <person name="Becker A."/>
            <person name="Abrahante J.E."/>
            <person name="Garbe J."/>
            <person name="Badalamenti J.P."/>
            <person name="Herman A."/>
            <person name="Mangelson H."/>
            <person name="Liachko I."/>
            <person name="Sullivan S."/>
            <person name="Sone E.D."/>
            <person name="Koren S."/>
            <person name="Silverstein K.A.T."/>
            <person name="Beckman K.B."/>
            <person name="Gohl D.M."/>
        </authorList>
    </citation>
    <scope>NUCLEOTIDE SEQUENCE</scope>
    <source>
        <strain evidence="10">Duluth1</strain>
        <tissue evidence="10">Whole animal</tissue>
    </source>
</reference>
<dbReference type="Proteomes" id="UP000828390">
    <property type="component" value="Unassembled WGS sequence"/>
</dbReference>
<evidence type="ECO:0000256" key="3">
    <source>
        <dbReference type="ARBA" id="ARBA00022989"/>
    </source>
</evidence>
<evidence type="ECO:0000256" key="2">
    <source>
        <dbReference type="ARBA" id="ARBA00022692"/>
    </source>
</evidence>
<evidence type="ECO:0000256" key="8">
    <source>
        <dbReference type="SAM" id="Phobius"/>
    </source>
</evidence>
<evidence type="ECO:0000256" key="1">
    <source>
        <dbReference type="ARBA" id="ARBA00004141"/>
    </source>
</evidence>
<evidence type="ECO:0000256" key="5">
    <source>
        <dbReference type="ARBA" id="ARBA00023136"/>
    </source>
</evidence>
<evidence type="ECO:0000256" key="4">
    <source>
        <dbReference type="ARBA" id="ARBA00023040"/>
    </source>
</evidence>
<dbReference type="PRINTS" id="PR00237">
    <property type="entry name" value="GPCRRHODOPSN"/>
</dbReference>
<dbReference type="EMBL" id="JAIWYP010000005">
    <property type="protein sequence ID" value="KAH3825778.1"/>
    <property type="molecule type" value="Genomic_DNA"/>
</dbReference>
<dbReference type="InterPro" id="IPR017452">
    <property type="entry name" value="GPCR_Rhodpsn_7TM"/>
</dbReference>
<evidence type="ECO:0000313" key="10">
    <source>
        <dbReference type="EMBL" id="KAH3825778.1"/>
    </source>
</evidence>
<keyword evidence="3 8" id="KW-1133">Transmembrane helix</keyword>
<feature type="transmembrane region" description="Helical" evidence="8">
    <location>
        <begin position="115"/>
        <end position="136"/>
    </location>
</feature>
<keyword evidence="5 8" id="KW-0472">Membrane</keyword>
<evidence type="ECO:0000256" key="7">
    <source>
        <dbReference type="ARBA" id="ARBA00023224"/>
    </source>
</evidence>
<proteinExistence type="predicted"/>